<evidence type="ECO:0000313" key="4">
    <source>
        <dbReference type="RefSeq" id="XP_022290093.1"/>
    </source>
</evidence>
<feature type="repeat" description="NHL" evidence="2">
    <location>
        <begin position="330"/>
        <end position="357"/>
    </location>
</feature>
<evidence type="ECO:0000313" key="3">
    <source>
        <dbReference type="Proteomes" id="UP000694844"/>
    </source>
</evidence>
<dbReference type="GO" id="GO:0000209">
    <property type="term" value="P:protein polyubiquitination"/>
    <property type="evidence" value="ECO:0007669"/>
    <property type="project" value="TreeGrafter"/>
</dbReference>
<dbReference type="PANTHER" id="PTHR24104:SF25">
    <property type="entry name" value="PROTEIN LIN-41"/>
    <property type="match status" value="1"/>
</dbReference>
<accession>A0A8B8AHS3</accession>
<dbReference type="InterPro" id="IPR050952">
    <property type="entry name" value="TRIM-NHL_E3_ligases"/>
</dbReference>
<dbReference type="Gene3D" id="2.120.10.30">
    <property type="entry name" value="TolB, C-terminal domain"/>
    <property type="match status" value="1"/>
</dbReference>
<keyword evidence="1" id="KW-0677">Repeat</keyword>
<evidence type="ECO:0000256" key="2">
    <source>
        <dbReference type="PROSITE-ProRule" id="PRU00504"/>
    </source>
</evidence>
<dbReference type="OrthoDB" id="9049620at2759"/>
<dbReference type="SUPFAM" id="SSF101898">
    <property type="entry name" value="NHL repeat"/>
    <property type="match status" value="1"/>
</dbReference>
<dbReference type="InterPro" id="IPR011042">
    <property type="entry name" value="6-blade_b-propeller_TolB-like"/>
</dbReference>
<dbReference type="GO" id="GO:0061630">
    <property type="term" value="F:ubiquitin protein ligase activity"/>
    <property type="evidence" value="ECO:0007669"/>
    <property type="project" value="TreeGrafter"/>
</dbReference>
<reference evidence="4" key="1">
    <citation type="submission" date="2025-08" db="UniProtKB">
        <authorList>
            <consortium name="RefSeq"/>
        </authorList>
    </citation>
    <scope>IDENTIFICATION</scope>
    <source>
        <tissue evidence="4">Whole sample</tissue>
    </source>
</reference>
<proteinExistence type="predicted"/>
<sequence length="400" mass="45838">MAKHREELHKKIDNAMKLKEKEIDENKTKHHAILKKQLEEINHLQSLMQERLHTLDDMEDSNEVSPTIHYSSKNQEFSKLPPKVHVLMPKFIPKHIEKEDLCRIIGKLVPLSTTLEERVFTKKKPNTSIRELLDEAQVLYTINTGHKGLRSVTCRNEEEIWTSGETADIKCFNTQGDLQKAVKTKSGDWPRDIAVYSDGALVYTDGIWTVYKVKNDQTEEIIKLQGWIPTQLCVTSSGYLLVTMFSDDETQSKVVRYSGSTVKQNIQFDDDGQPLYSGNNKIKYVTENRNLDICVADSEAGAVVVVNQAVKLRFRYNGPPSSNKKEPFAPWGITTDSQSRILTSDSNNHCIHILDVYGHFLQYIDHCDLNYPVDLCLDNDDNLFVCDFQKGNVRKIKYSK</sequence>
<dbReference type="AlphaFoldDB" id="A0A8B8AHS3"/>
<dbReference type="GO" id="GO:0008270">
    <property type="term" value="F:zinc ion binding"/>
    <property type="evidence" value="ECO:0007669"/>
    <property type="project" value="UniProtKB-KW"/>
</dbReference>
<dbReference type="Pfam" id="PF01436">
    <property type="entry name" value="NHL"/>
    <property type="match status" value="1"/>
</dbReference>
<dbReference type="PANTHER" id="PTHR24104">
    <property type="entry name" value="E3 UBIQUITIN-PROTEIN LIGASE NHLRC1-RELATED"/>
    <property type="match status" value="1"/>
</dbReference>
<dbReference type="Proteomes" id="UP000694844">
    <property type="component" value="Chromosome 6"/>
</dbReference>
<gene>
    <name evidence="4" type="primary">LOC111101781</name>
</gene>
<dbReference type="RefSeq" id="XP_022290093.1">
    <property type="nucleotide sequence ID" value="XM_022434385.1"/>
</dbReference>
<dbReference type="PROSITE" id="PS51125">
    <property type="entry name" value="NHL"/>
    <property type="match status" value="1"/>
</dbReference>
<dbReference type="InterPro" id="IPR001258">
    <property type="entry name" value="NHL_repeat"/>
</dbReference>
<name>A0A8B8AHS3_CRAVI</name>
<dbReference type="GO" id="GO:0043161">
    <property type="term" value="P:proteasome-mediated ubiquitin-dependent protein catabolic process"/>
    <property type="evidence" value="ECO:0007669"/>
    <property type="project" value="TreeGrafter"/>
</dbReference>
<dbReference type="GeneID" id="111101781"/>
<keyword evidence="3" id="KW-1185">Reference proteome</keyword>
<evidence type="ECO:0000256" key="1">
    <source>
        <dbReference type="ARBA" id="ARBA00022737"/>
    </source>
</evidence>
<organism evidence="3 4">
    <name type="scientific">Crassostrea virginica</name>
    <name type="common">Eastern oyster</name>
    <dbReference type="NCBI Taxonomy" id="6565"/>
    <lineage>
        <taxon>Eukaryota</taxon>
        <taxon>Metazoa</taxon>
        <taxon>Spiralia</taxon>
        <taxon>Lophotrochozoa</taxon>
        <taxon>Mollusca</taxon>
        <taxon>Bivalvia</taxon>
        <taxon>Autobranchia</taxon>
        <taxon>Pteriomorphia</taxon>
        <taxon>Ostreida</taxon>
        <taxon>Ostreoidea</taxon>
        <taxon>Ostreidae</taxon>
        <taxon>Crassostrea</taxon>
    </lineage>
</organism>
<protein>
    <submittedName>
        <fullName evidence="4">Uncharacterized protein LOC111101781 isoform X2</fullName>
    </submittedName>
</protein>